<evidence type="ECO:0008006" key="3">
    <source>
        <dbReference type="Google" id="ProtNLM"/>
    </source>
</evidence>
<protein>
    <recommendedName>
        <fullName evidence="3">Acyl-CoA dehydrogenase</fullName>
    </recommendedName>
</protein>
<keyword evidence="2" id="KW-1185">Reference proteome</keyword>
<organism evidence="1 2">
    <name type="scientific">Nocardioides eburneus</name>
    <dbReference type="NCBI Taxonomy" id="3231482"/>
    <lineage>
        <taxon>Bacteria</taxon>
        <taxon>Bacillati</taxon>
        <taxon>Actinomycetota</taxon>
        <taxon>Actinomycetes</taxon>
        <taxon>Propionibacteriales</taxon>
        <taxon>Nocardioidaceae</taxon>
        <taxon>Nocardioides</taxon>
    </lineage>
</organism>
<comment type="caution">
    <text evidence="1">The sequence shown here is derived from an EMBL/GenBank/DDBJ whole genome shotgun (WGS) entry which is preliminary data.</text>
</comment>
<gene>
    <name evidence="1" type="ORF">AB3X52_07745</name>
</gene>
<dbReference type="Proteomes" id="UP001556631">
    <property type="component" value="Unassembled WGS sequence"/>
</dbReference>
<reference evidence="1 2" key="1">
    <citation type="submission" date="2024-07" db="EMBL/GenBank/DDBJ databases">
        <authorList>
            <person name="Lee S."/>
            <person name="Kang M."/>
        </authorList>
    </citation>
    <scope>NUCLEOTIDE SEQUENCE [LARGE SCALE GENOMIC DNA]</scope>
    <source>
        <strain evidence="1 2">DS6</strain>
    </source>
</reference>
<dbReference type="RefSeq" id="WP_367992952.1">
    <property type="nucleotide sequence ID" value="NZ_JBFPJR010000010.1"/>
</dbReference>
<evidence type="ECO:0000313" key="1">
    <source>
        <dbReference type="EMBL" id="MEX0427506.1"/>
    </source>
</evidence>
<dbReference type="EMBL" id="JBFPJR010000010">
    <property type="protein sequence ID" value="MEX0427506.1"/>
    <property type="molecule type" value="Genomic_DNA"/>
</dbReference>
<evidence type="ECO:0000313" key="2">
    <source>
        <dbReference type="Proteomes" id="UP001556631"/>
    </source>
</evidence>
<accession>A0ABV3SX35</accession>
<name>A0ABV3SX35_9ACTN</name>
<proteinExistence type="predicted"/>
<sequence>MTPDYLDCVARAVAAERAGDATAALEWHQSVPMFSKGRHRALTERLADLAEDPPPWVWARWTIYQTLRCEDGATGNLVQARLREVVTEIHGDLLAACYRHRGDPIRVIARVMGESWAFHQLAAHESGGLAAFIDEHATGRLDEHAALAQRWAGSRMSGYELGESRPGARLAVRDAGGGEWLDVLDLGARGCARGGWALGRLVPSGVGDLLMFDMPPLGVPSKIAEEVAGRGDGDWWRVVAAAVRRGRLGPAIFLREDYGLTTDVLDLELLRFGTRARDLARVTQQLRAGRDEVSRAAYRVLERARRGDVAATDQAYVAAAAMNVRAFDDLRRQMLRTNEPDHWAEWAGLLVEPARSRVLALAQLGDSAA</sequence>